<name>A0A422N104_TRYRA</name>
<dbReference type="Proteomes" id="UP000283634">
    <property type="component" value="Unassembled WGS sequence"/>
</dbReference>
<dbReference type="AlphaFoldDB" id="A0A422N104"/>
<dbReference type="RefSeq" id="XP_029235030.1">
    <property type="nucleotide sequence ID" value="XM_029385104.1"/>
</dbReference>
<proteinExistence type="predicted"/>
<evidence type="ECO:0000313" key="1">
    <source>
        <dbReference type="EMBL" id="RNE99147.1"/>
    </source>
</evidence>
<accession>A0A422N104</accession>
<dbReference type="GeneID" id="40332285"/>
<evidence type="ECO:0000313" key="2">
    <source>
        <dbReference type="Proteomes" id="UP000283634"/>
    </source>
</evidence>
<keyword evidence="2" id="KW-1185">Reference proteome</keyword>
<gene>
    <name evidence="1" type="ORF">TraAM80_08352</name>
</gene>
<sequence length="177" mass="20000">MFGKEFDMQLEEVQEVRRLHQLESDMTMKEVRTKALERLKELMADSPEYGRFDCLFASDVSESLRVIHTDTRVSMAPYTQNSTPIVEEESSRVKYRYSVLHGLDPLSDANAADATRASEPLSLREVISQHVSKWSNSGTCKSSSETRIGAAEVQVDPSAELRKKNNLRASSILMELD</sequence>
<reference evidence="1 2" key="1">
    <citation type="journal article" date="2018" name="BMC Genomics">
        <title>Genomic comparison of Trypanosoma conorhini and Trypanosoma rangeli to Trypanosoma cruzi strains of high and low virulence.</title>
        <authorList>
            <person name="Bradwell K.R."/>
            <person name="Koparde V.N."/>
            <person name="Matveyev A.V."/>
            <person name="Serrano M.G."/>
            <person name="Alves J.M."/>
            <person name="Parikh H."/>
            <person name="Huang B."/>
            <person name="Lee V."/>
            <person name="Espinosa-Alvarez O."/>
            <person name="Ortiz P.A."/>
            <person name="Costa-Martins A.G."/>
            <person name="Teixeira M.M."/>
            <person name="Buck G.A."/>
        </authorList>
    </citation>
    <scope>NUCLEOTIDE SEQUENCE [LARGE SCALE GENOMIC DNA]</scope>
    <source>
        <strain evidence="1 2">AM80</strain>
    </source>
</reference>
<dbReference type="EMBL" id="MKGL01000406">
    <property type="protein sequence ID" value="RNE99147.1"/>
    <property type="molecule type" value="Genomic_DNA"/>
</dbReference>
<protein>
    <submittedName>
        <fullName evidence="1">Uncharacterized protein</fullName>
    </submittedName>
</protein>
<organism evidence="1 2">
    <name type="scientific">Trypanosoma rangeli</name>
    <dbReference type="NCBI Taxonomy" id="5698"/>
    <lineage>
        <taxon>Eukaryota</taxon>
        <taxon>Discoba</taxon>
        <taxon>Euglenozoa</taxon>
        <taxon>Kinetoplastea</taxon>
        <taxon>Metakinetoplastina</taxon>
        <taxon>Trypanosomatida</taxon>
        <taxon>Trypanosomatidae</taxon>
        <taxon>Trypanosoma</taxon>
        <taxon>Herpetosoma</taxon>
    </lineage>
</organism>
<comment type="caution">
    <text evidence="1">The sequence shown here is derived from an EMBL/GenBank/DDBJ whole genome shotgun (WGS) entry which is preliminary data.</text>
</comment>